<dbReference type="Pfam" id="PF00560">
    <property type="entry name" value="LRR_1"/>
    <property type="match status" value="4"/>
</dbReference>
<keyword evidence="1" id="KW-0433">Leucine-rich repeat</keyword>
<dbReference type="InterPro" id="IPR001611">
    <property type="entry name" value="Leu-rich_rpt"/>
</dbReference>
<evidence type="ECO:0000259" key="4">
    <source>
        <dbReference type="Pfam" id="PF08263"/>
    </source>
</evidence>
<organism evidence="5 6">
    <name type="scientific">Escallonia herrerae</name>
    <dbReference type="NCBI Taxonomy" id="1293975"/>
    <lineage>
        <taxon>Eukaryota</taxon>
        <taxon>Viridiplantae</taxon>
        <taxon>Streptophyta</taxon>
        <taxon>Embryophyta</taxon>
        <taxon>Tracheophyta</taxon>
        <taxon>Spermatophyta</taxon>
        <taxon>Magnoliopsida</taxon>
        <taxon>eudicotyledons</taxon>
        <taxon>Gunneridae</taxon>
        <taxon>Pentapetalae</taxon>
        <taxon>asterids</taxon>
        <taxon>campanulids</taxon>
        <taxon>Escalloniales</taxon>
        <taxon>Escalloniaceae</taxon>
        <taxon>Escallonia</taxon>
    </lineage>
</organism>
<gene>
    <name evidence="5" type="ORF">RJ639_001192</name>
</gene>
<dbReference type="InterPro" id="IPR032675">
    <property type="entry name" value="LRR_dom_sf"/>
</dbReference>
<dbReference type="AlphaFoldDB" id="A0AA88XAP3"/>
<comment type="caution">
    <text evidence="5">The sequence shown here is derived from an EMBL/GenBank/DDBJ whole genome shotgun (WGS) entry which is preliminary data.</text>
</comment>
<dbReference type="EMBL" id="JAVXUP010000011">
    <property type="protein sequence ID" value="KAK3043077.1"/>
    <property type="molecule type" value="Genomic_DNA"/>
</dbReference>
<dbReference type="Proteomes" id="UP001188597">
    <property type="component" value="Unassembled WGS sequence"/>
</dbReference>
<dbReference type="FunFam" id="3.80.10.10:FF:000363">
    <property type="entry name" value="Leucine-rich repeat family protein"/>
    <property type="match status" value="1"/>
</dbReference>
<dbReference type="InterPro" id="IPR052941">
    <property type="entry name" value="StomDev_PlantInt_Reg"/>
</dbReference>
<evidence type="ECO:0000256" key="3">
    <source>
        <dbReference type="SAM" id="SignalP"/>
    </source>
</evidence>
<keyword evidence="2" id="KW-0677">Repeat</keyword>
<evidence type="ECO:0000256" key="2">
    <source>
        <dbReference type="ARBA" id="ARBA00022737"/>
    </source>
</evidence>
<keyword evidence="3" id="KW-0732">Signal</keyword>
<accession>A0AA88XAP3</accession>
<dbReference type="PANTHER" id="PTHR48004:SF58">
    <property type="entry name" value="OS01G0162200 PROTEIN"/>
    <property type="match status" value="1"/>
</dbReference>
<dbReference type="SUPFAM" id="SSF52058">
    <property type="entry name" value="L domain-like"/>
    <property type="match status" value="2"/>
</dbReference>
<proteinExistence type="predicted"/>
<dbReference type="Pfam" id="PF08263">
    <property type="entry name" value="LRRNT_2"/>
    <property type="match status" value="1"/>
</dbReference>
<dbReference type="FunFam" id="3.80.10.10:FF:000542">
    <property type="entry name" value="Leucine-rich repeat protein kinase family protein"/>
    <property type="match status" value="1"/>
</dbReference>
<evidence type="ECO:0000256" key="1">
    <source>
        <dbReference type="ARBA" id="ARBA00022614"/>
    </source>
</evidence>
<evidence type="ECO:0000313" key="5">
    <source>
        <dbReference type="EMBL" id="KAK3043077.1"/>
    </source>
</evidence>
<feature type="domain" description="Leucine-rich repeat-containing N-terminal plant-type" evidence="4">
    <location>
        <begin position="25"/>
        <end position="61"/>
    </location>
</feature>
<dbReference type="PANTHER" id="PTHR48004">
    <property type="entry name" value="OS01G0149700 PROTEIN"/>
    <property type="match status" value="1"/>
</dbReference>
<feature type="chain" id="PRO_5041678373" description="Leucine-rich repeat-containing N-terminal plant-type domain-containing protein" evidence="3">
    <location>
        <begin position="22"/>
        <end position="381"/>
    </location>
</feature>
<dbReference type="InterPro" id="IPR013210">
    <property type="entry name" value="LRR_N_plant-typ"/>
</dbReference>
<dbReference type="Gene3D" id="3.80.10.10">
    <property type="entry name" value="Ribonuclease Inhibitor"/>
    <property type="match status" value="3"/>
</dbReference>
<protein>
    <recommendedName>
        <fullName evidence="4">Leucine-rich repeat-containing N-terminal plant-type domain-containing protein</fullName>
    </recommendedName>
</protein>
<reference evidence="5" key="1">
    <citation type="submission" date="2022-12" db="EMBL/GenBank/DDBJ databases">
        <title>Draft genome assemblies for two species of Escallonia (Escalloniales).</title>
        <authorList>
            <person name="Chanderbali A."/>
            <person name="Dervinis C."/>
            <person name="Anghel I."/>
            <person name="Soltis D."/>
            <person name="Soltis P."/>
            <person name="Zapata F."/>
        </authorList>
    </citation>
    <scope>NUCLEOTIDE SEQUENCE</scope>
    <source>
        <strain evidence="5">UCBG64.0493</strain>
        <tissue evidence="5">Leaf</tissue>
    </source>
</reference>
<feature type="signal peptide" evidence="3">
    <location>
        <begin position="1"/>
        <end position="21"/>
    </location>
</feature>
<name>A0AA88XAP3_9ASTE</name>
<keyword evidence="6" id="KW-1185">Reference proteome</keyword>
<sequence length="381" mass="40924">MAANHLLCFLIFSAGIHVISSATDPRDVVALRALKDSWQNTPPSWEKSDDPCGAPWEGVTCINSRVTSLELSSKGLVGELTNDIGGLTELRTLDLSLNTGLKGPIPPQLGGLKKLHMLLLSGCSFTGSIPSELGNLVELSFLDVSSNSLTGEIPPSLGNISGLYLLDLSDNQMTGSLPVSNPITPGLDLLKNAKHFHLYDNQFSGTIPAALFSADMTLIHLFLDGNQLVGRIPSSIGLVQTLQMIRLNGNALTGTVPANLRNLTNVNFLSLAQNKLTGPLPDLSGMNSLNYVDLSNNPFDQSEAPNWFTSLQSLITLILKNNAFNGTLDMGINITKRLQLVDLQNNQISSLVLGYNNTLMLSGNPICTVEPNAKYCKNQSK</sequence>
<evidence type="ECO:0000313" key="6">
    <source>
        <dbReference type="Proteomes" id="UP001188597"/>
    </source>
</evidence>